<organism evidence="1 2">
    <name type="scientific">Nocardiopsis alborubida</name>
    <dbReference type="NCBI Taxonomy" id="146802"/>
    <lineage>
        <taxon>Bacteria</taxon>
        <taxon>Bacillati</taxon>
        <taxon>Actinomycetota</taxon>
        <taxon>Actinomycetes</taxon>
        <taxon>Streptosporangiales</taxon>
        <taxon>Nocardiopsidaceae</taxon>
        <taxon>Nocardiopsis</taxon>
    </lineage>
</organism>
<evidence type="ECO:0000313" key="1">
    <source>
        <dbReference type="EMBL" id="NKZ01886.1"/>
    </source>
</evidence>
<dbReference type="Gene3D" id="1.25.40.10">
    <property type="entry name" value="Tetratricopeptide repeat domain"/>
    <property type="match status" value="1"/>
</dbReference>
<protein>
    <submittedName>
        <fullName evidence="1">Uncharacterized protein</fullName>
    </submittedName>
</protein>
<dbReference type="EMBL" id="JAAXPG010000046">
    <property type="protein sequence ID" value="NKZ01886.1"/>
    <property type="molecule type" value="Genomic_DNA"/>
</dbReference>
<comment type="caution">
    <text evidence="1">The sequence shown here is derived from an EMBL/GenBank/DDBJ whole genome shotgun (WGS) entry which is preliminary data.</text>
</comment>
<reference evidence="1 2" key="1">
    <citation type="submission" date="2020-04" db="EMBL/GenBank/DDBJ databases">
        <title>MicrobeNet Type strains.</title>
        <authorList>
            <person name="Nicholson A.C."/>
        </authorList>
    </citation>
    <scope>NUCLEOTIDE SEQUENCE [LARGE SCALE GENOMIC DNA]</scope>
    <source>
        <strain evidence="1 2">ATCC 23612</strain>
    </source>
</reference>
<accession>A0A7X6MIZ8</accession>
<proteinExistence type="predicted"/>
<dbReference type="AlphaFoldDB" id="A0A7X6MIZ8"/>
<sequence>MDRTVEISTLGRCAVNGVTVQSRRAVELVALLVLSAGQAQRDWLMVNLFEGDPAPSSLPTLALRARKIGLPVRYDRLRGFYWLEEHVSCDVNDVLALLREGRTEEALDRYTGPFLPASHSPFAMEVRATVENSVVRAVLDRADIDLMTRADRVVKHPELSEEIVRRGADTAAVSLSRSWLTALEAVG</sequence>
<gene>
    <name evidence="1" type="ORF">HGB44_30100</name>
</gene>
<name>A0A7X6MIZ8_9ACTN</name>
<dbReference type="RefSeq" id="WP_061079711.1">
    <property type="nucleotide sequence ID" value="NZ_JAAXPG010000046.1"/>
</dbReference>
<dbReference type="Proteomes" id="UP000553209">
    <property type="component" value="Unassembled WGS sequence"/>
</dbReference>
<keyword evidence="2" id="KW-1185">Reference proteome</keyword>
<dbReference type="InterPro" id="IPR011990">
    <property type="entry name" value="TPR-like_helical_dom_sf"/>
</dbReference>
<evidence type="ECO:0000313" key="2">
    <source>
        <dbReference type="Proteomes" id="UP000553209"/>
    </source>
</evidence>